<dbReference type="InterPro" id="IPR050291">
    <property type="entry name" value="CDF_Transporter"/>
</dbReference>
<dbReference type="InterPro" id="IPR027469">
    <property type="entry name" value="Cation_efflux_TMD_sf"/>
</dbReference>
<sequence>MTAGSRGTGDGRELPEPLQRTLRAAIRLEWLTVASQLVIAVLVGVVSGQSQAMKVAWIDDALSLLPPAAFLVASHRIRRSPSADHPYGFHRSIGVAHLVAATALLAMGGYLAVDSLISLVTVERPPIGIVVIGGHALWAGWLMVVVMAVTNVSPIVLGHFKMKLAEPLHDKVLYADAAMSRANWTSALATIVGVLGVGLGWWWADATAAVVVSAGIVRDGVSNLRSAIGGLTDRRARTFDDARPHPLLRRIDDVAASQPWVDAVRSRVRDEGHLFHVEVFVVPTDPRQLSVQRCADLVETLRGLDWKIHDVVVAPLPALPEHQAFPPEEAEPA</sequence>
<dbReference type="AlphaFoldDB" id="A0A3Q9UR06"/>
<dbReference type="PANTHER" id="PTHR43840:SF15">
    <property type="entry name" value="MITOCHONDRIAL METAL TRANSPORTER 1-RELATED"/>
    <property type="match status" value="1"/>
</dbReference>
<comment type="subcellular location">
    <subcellularLocation>
        <location evidence="1">Membrane</location>
        <topology evidence="1">Multi-pass membrane protein</topology>
    </subcellularLocation>
</comment>
<evidence type="ECO:0000256" key="1">
    <source>
        <dbReference type="ARBA" id="ARBA00004141"/>
    </source>
</evidence>
<dbReference type="Proteomes" id="UP000277858">
    <property type="component" value="Chromosome"/>
</dbReference>
<dbReference type="STRING" id="1122997.GCA_000425285_02682"/>
<reference evidence="7 8" key="1">
    <citation type="submission" date="2018-12" db="EMBL/GenBank/DDBJ databases">
        <authorList>
            <consortium name="Pathogen Informatics"/>
        </authorList>
    </citation>
    <scope>NUCLEOTIDE SEQUENCE [LARGE SCALE GENOMIC DNA]</scope>
    <source>
        <strain evidence="7 8">NCTC13652</strain>
    </source>
</reference>
<dbReference type="InterPro" id="IPR058533">
    <property type="entry name" value="Cation_efflux_TM"/>
</dbReference>
<name>A0A3Q9UR06_9ACTN</name>
<keyword evidence="5" id="KW-0472">Membrane</keyword>
<evidence type="ECO:0000313" key="8">
    <source>
        <dbReference type="Proteomes" id="UP000277858"/>
    </source>
</evidence>
<protein>
    <submittedName>
        <fullName evidence="7">Predicted Co/Zn/Cd cation transporters</fullName>
    </submittedName>
</protein>
<dbReference type="PANTHER" id="PTHR43840">
    <property type="entry name" value="MITOCHONDRIAL METAL TRANSPORTER 1-RELATED"/>
    <property type="match status" value="1"/>
</dbReference>
<keyword evidence="8" id="KW-1185">Reference proteome</keyword>
<evidence type="ECO:0000256" key="5">
    <source>
        <dbReference type="ARBA" id="ARBA00023136"/>
    </source>
</evidence>
<organism evidence="7 8">
    <name type="scientific">Acidipropionibacterium jensenii</name>
    <dbReference type="NCBI Taxonomy" id="1749"/>
    <lineage>
        <taxon>Bacteria</taxon>
        <taxon>Bacillati</taxon>
        <taxon>Actinomycetota</taxon>
        <taxon>Actinomycetes</taxon>
        <taxon>Propionibacteriales</taxon>
        <taxon>Propionibacteriaceae</taxon>
        <taxon>Acidipropionibacterium</taxon>
    </lineage>
</organism>
<dbReference type="RefSeq" id="WP_028703907.1">
    <property type="nucleotide sequence ID" value="NZ_CP025571.1"/>
</dbReference>
<keyword evidence="4" id="KW-1133">Transmembrane helix</keyword>
<evidence type="ECO:0000259" key="6">
    <source>
        <dbReference type="Pfam" id="PF01545"/>
    </source>
</evidence>
<dbReference type="Gene3D" id="1.20.1510.10">
    <property type="entry name" value="Cation efflux protein transmembrane domain"/>
    <property type="match status" value="1"/>
</dbReference>
<dbReference type="EMBL" id="LR134473">
    <property type="protein sequence ID" value="VEI03170.1"/>
    <property type="molecule type" value="Genomic_DNA"/>
</dbReference>
<evidence type="ECO:0000256" key="2">
    <source>
        <dbReference type="ARBA" id="ARBA00022448"/>
    </source>
</evidence>
<dbReference type="GO" id="GO:0008324">
    <property type="term" value="F:monoatomic cation transmembrane transporter activity"/>
    <property type="evidence" value="ECO:0007669"/>
    <property type="project" value="InterPro"/>
</dbReference>
<accession>A0A3Q9UR06</accession>
<dbReference type="SUPFAM" id="SSF161111">
    <property type="entry name" value="Cation efflux protein transmembrane domain-like"/>
    <property type="match status" value="1"/>
</dbReference>
<dbReference type="GeneID" id="82884244"/>
<dbReference type="OrthoDB" id="9806522at2"/>
<keyword evidence="3" id="KW-0812">Transmembrane</keyword>
<gene>
    <name evidence="7" type="ORF">NCTC13652_01369</name>
</gene>
<evidence type="ECO:0000256" key="3">
    <source>
        <dbReference type="ARBA" id="ARBA00022692"/>
    </source>
</evidence>
<feature type="domain" description="Cation efflux protein transmembrane" evidence="6">
    <location>
        <begin position="36"/>
        <end position="229"/>
    </location>
</feature>
<evidence type="ECO:0000313" key="7">
    <source>
        <dbReference type="EMBL" id="VEI03170.1"/>
    </source>
</evidence>
<proteinExistence type="predicted"/>
<keyword evidence="2" id="KW-0813">Transport</keyword>
<evidence type="ECO:0000256" key="4">
    <source>
        <dbReference type="ARBA" id="ARBA00022989"/>
    </source>
</evidence>
<dbReference type="GO" id="GO:0016020">
    <property type="term" value="C:membrane"/>
    <property type="evidence" value="ECO:0007669"/>
    <property type="project" value="UniProtKB-SubCell"/>
</dbReference>
<dbReference type="Pfam" id="PF01545">
    <property type="entry name" value="Cation_efflux"/>
    <property type="match status" value="1"/>
</dbReference>